<dbReference type="SUPFAM" id="SSF53822">
    <property type="entry name" value="Periplasmic binding protein-like I"/>
    <property type="match status" value="1"/>
</dbReference>
<dbReference type="PANTHER" id="PTHR30146">
    <property type="entry name" value="LACI-RELATED TRANSCRIPTIONAL REPRESSOR"/>
    <property type="match status" value="1"/>
</dbReference>
<dbReference type="EMBL" id="AVPJ01000015">
    <property type="protein sequence ID" value="KGN30864.1"/>
    <property type="molecule type" value="Genomic_DNA"/>
</dbReference>
<protein>
    <recommendedName>
        <fullName evidence="4">HTH lacI-type domain-containing protein</fullName>
    </recommendedName>
</protein>
<evidence type="ECO:0000256" key="2">
    <source>
        <dbReference type="ARBA" id="ARBA00023125"/>
    </source>
</evidence>
<keyword evidence="6" id="KW-1185">Reference proteome</keyword>
<dbReference type="PROSITE" id="PS50932">
    <property type="entry name" value="HTH_LACI_2"/>
    <property type="match status" value="1"/>
</dbReference>
<name>A0A0A0J2E4_9MICO</name>
<dbReference type="AlphaFoldDB" id="A0A0A0J2E4"/>
<proteinExistence type="predicted"/>
<sequence length="335" mass="34640">MPANLRDVAAVADVSVPTASRVLSGSAYPVADELRARVLKAAEELDYVPNAQARALLVGSSATVGVLAGDVGDPYFSLIIDGVQDVATGARVLVTICTTGRDIDRELEYFGLLQSHRVGAVIIAGSTLAEERYAAGLRKRVASYLAGGGRVVAIGQPDLGVDRVLVTNAKGATALGRHLVDLGHRRVGILAGLRTLASTIQRIDGIRAAVEGAGGSVVVLHGAATREGGERGVRELLATNPAVTAVVGTADQMAVGAMHALSEQGISVPDEISVAGFNDIPAGLDVTPNLTTVQLPLREMGAQAARYALESSRTPRSRTLHTRLLVRGSTAVPRG</sequence>
<dbReference type="eggNOG" id="COG1609">
    <property type="taxonomic scope" value="Bacteria"/>
</dbReference>
<accession>A0A0A0J2E4</accession>
<evidence type="ECO:0000259" key="4">
    <source>
        <dbReference type="PROSITE" id="PS50932"/>
    </source>
</evidence>
<dbReference type="RefSeq" id="WP_035918025.1">
    <property type="nucleotide sequence ID" value="NZ_AVPJ01000015.1"/>
</dbReference>
<comment type="caution">
    <text evidence="5">The sequence shown here is derived from an EMBL/GenBank/DDBJ whole genome shotgun (WGS) entry which is preliminary data.</text>
</comment>
<evidence type="ECO:0000256" key="3">
    <source>
        <dbReference type="ARBA" id="ARBA00023163"/>
    </source>
</evidence>
<reference evidence="5 6" key="1">
    <citation type="submission" date="2013-08" db="EMBL/GenBank/DDBJ databases">
        <title>The genome sequence of Knoellia sinensis.</title>
        <authorList>
            <person name="Zhu W."/>
            <person name="Wang G."/>
        </authorList>
    </citation>
    <scope>NUCLEOTIDE SEQUENCE [LARGE SCALE GENOMIC DNA]</scope>
    <source>
        <strain evidence="5 6">KCTC 19936</strain>
    </source>
</reference>
<organism evidence="5 6">
    <name type="scientific">Knoellia sinensis KCTC 19936</name>
    <dbReference type="NCBI Taxonomy" id="1385520"/>
    <lineage>
        <taxon>Bacteria</taxon>
        <taxon>Bacillati</taxon>
        <taxon>Actinomycetota</taxon>
        <taxon>Actinomycetes</taxon>
        <taxon>Micrococcales</taxon>
        <taxon>Intrasporangiaceae</taxon>
        <taxon>Knoellia</taxon>
    </lineage>
</organism>
<dbReference type="CDD" id="cd01392">
    <property type="entry name" value="HTH_LacI"/>
    <property type="match status" value="1"/>
</dbReference>
<evidence type="ECO:0000313" key="5">
    <source>
        <dbReference type="EMBL" id="KGN30864.1"/>
    </source>
</evidence>
<dbReference type="OrthoDB" id="3324394at2"/>
<keyword evidence="2" id="KW-0238">DNA-binding</keyword>
<gene>
    <name evidence="5" type="ORF">N802_05570</name>
</gene>
<dbReference type="Pfam" id="PF13377">
    <property type="entry name" value="Peripla_BP_3"/>
    <property type="match status" value="1"/>
</dbReference>
<dbReference type="Proteomes" id="UP000030002">
    <property type="component" value="Unassembled WGS sequence"/>
</dbReference>
<dbReference type="GO" id="GO:0003700">
    <property type="term" value="F:DNA-binding transcription factor activity"/>
    <property type="evidence" value="ECO:0007669"/>
    <property type="project" value="TreeGrafter"/>
</dbReference>
<dbReference type="Pfam" id="PF00356">
    <property type="entry name" value="LacI"/>
    <property type="match status" value="1"/>
</dbReference>
<evidence type="ECO:0000313" key="6">
    <source>
        <dbReference type="Proteomes" id="UP000030002"/>
    </source>
</evidence>
<dbReference type="SMART" id="SM00354">
    <property type="entry name" value="HTH_LACI"/>
    <property type="match status" value="1"/>
</dbReference>
<dbReference type="GO" id="GO:0000976">
    <property type="term" value="F:transcription cis-regulatory region binding"/>
    <property type="evidence" value="ECO:0007669"/>
    <property type="project" value="TreeGrafter"/>
</dbReference>
<keyword evidence="3" id="KW-0804">Transcription</keyword>
<dbReference type="CDD" id="cd06267">
    <property type="entry name" value="PBP1_LacI_sugar_binding-like"/>
    <property type="match status" value="1"/>
</dbReference>
<dbReference type="Gene3D" id="3.40.50.2300">
    <property type="match status" value="2"/>
</dbReference>
<feature type="domain" description="HTH lacI-type" evidence="4">
    <location>
        <begin position="3"/>
        <end position="58"/>
    </location>
</feature>
<evidence type="ECO:0000256" key="1">
    <source>
        <dbReference type="ARBA" id="ARBA00023015"/>
    </source>
</evidence>
<dbReference type="InterPro" id="IPR028082">
    <property type="entry name" value="Peripla_BP_I"/>
</dbReference>
<dbReference type="InterPro" id="IPR046335">
    <property type="entry name" value="LacI/GalR-like_sensor"/>
</dbReference>
<dbReference type="InterPro" id="IPR000843">
    <property type="entry name" value="HTH_LacI"/>
</dbReference>
<dbReference type="InterPro" id="IPR010982">
    <property type="entry name" value="Lambda_DNA-bd_dom_sf"/>
</dbReference>
<keyword evidence="1" id="KW-0805">Transcription regulation</keyword>
<dbReference type="STRING" id="1385520.N802_05570"/>
<dbReference type="SUPFAM" id="SSF47413">
    <property type="entry name" value="lambda repressor-like DNA-binding domains"/>
    <property type="match status" value="1"/>
</dbReference>
<dbReference type="PANTHER" id="PTHR30146:SF153">
    <property type="entry name" value="LACTOSE OPERON REPRESSOR"/>
    <property type="match status" value="1"/>
</dbReference>
<dbReference type="Gene3D" id="1.10.260.40">
    <property type="entry name" value="lambda repressor-like DNA-binding domains"/>
    <property type="match status" value="1"/>
</dbReference>